<feature type="transmembrane region" description="Helical" evidence="6">
    <location>
        <begin position="507"/>
        <end position="529"/>
    </location>
</feature>
<keyword evidence="9" id="KW-1185">Reference proteome</keyword>
<evidence type="ECO:0008006" key="10">
    <source>
        <dbReference type="Google" id="ProtNLM"/>
    </source>
</evidence>
<evidence type="ECO:0000256" key="7">
    <source>
        <dbReference type="SAM" id="SignalP"/>
    </source>
</evidence>
<dbReference type="InterPro" id="IPR002781">
    <property type="entry name" value="TM_pro_TauE-like"/>
</dbReference>
<comment type="subcellular location">
    <subcellularLocation>
        <location evidence="1">Membrane</location>
        <topology evidence="1">Multi-pass membrane protein</topology>
    </subcellularLocation>
</comment>
<comment type="caution">
    <text evidence="8">The sequence shown here is derived from an EMBL/GenBank/DDBJ whole genome shotgun (WGS) entry which is preliminary data.</text>
</comment>
<dbReference type="Proteomes" id="UP001295423">
    <property type="component" value="Unassembled WGS sequence"/>
</dbReference>
<feature type="transmembrane region" description="Helical" evidence="6">
    <location>
        <begin position="474"/>
        <end position="495"/>
    </location>
</feature>
<reference evidence="8" key="1">
    <citation type="submission" date="2023-08" db="EMBL/GenBank/DDBJ databases">
        <authorList>
            <person name="Audoor S."/>
            <person name="Bilcke G."/>
        </authorList>
    </citation>
    <scope>NUCLEOTIDE SEQUENCE</scope>
</reference>
<name>A0AAD2FSJ3_9STRA</name>
<accession>A0AAD2FSJ3</accession>
<keyword evidence="4 6" id="KW-0472">Membrane</keyword>
<evidence type="ECO:0000256" key="2">
    <source>
        <dbReference type="ARBA" id="ARBA00022692"/>
    </source>
</evidence>
<sequence length="565" mass="61514">MKLFQLFAFVLVALQLQSVLSADDQCATTNLYKCPSTTCNSTILVKDCLECDGFLSTDAITETCFDRKLLNGKDNPSEDYLWRDVAGLILWFCAAGIATACGVGGGGIYVPVGILLLNFMPKPSSGLSQASIFGASLGGLLLNIRDNHPFTVKCEYRPSEQGGTKIESCEMDAPPDTDKVKYFSRPLIDFDMALFLAPMEMAGAVLGVIVQKLLPNWLYLTLAAIILGFTAYKTYKKFFDTRAKETAKREAAAAAAAAESDAPEGPEDTNDVKSAGETDQADEEHHEESETVDELAVGDSDGAEMEATREKLLLKDARQLPGEKIIGLIVLWFGLIALTFLKGGKGVDSVIGITCASPWYGVLIGIQFLWTMGISCLFGWRLTKQTAEKKRVNYPFHPQDVLWDFEKTRFYAFFTFIAGIVAGLIGIGGGMVLGPLMLVMGIHPRVSSATTATMVVLTSSSVAVLFVTAGMVPWQYAVTFFSTCFFGALIGKKYIDGYVKKSGKASILIFMLATIIAFATVGCIVTVLIRLSESNWCLEGFKQFCIVKDEDSDEDMCMINKALRL</sequence>
<protein>
    <recommendedName>
        <fullName evidence="10">Sulfite exporter TauE/SafE</fullName>
    </recommendedName>
</protein>
<dbReference type="AlphaFoldDB" id="A0AAD2FSJ3"/>
<feature type="transmembrane region" description="Helical" evidence="6">
    <location>
        <begin position="325"/>
        <end position="344"/>
    </location>
</feature>
<dbReference type="GO" id="GO:0016567">
    <property type="term" value="P:protein ubiquitination"/>
    <property type="evidence" value="ECO:0007669"/>
    <property type="project" value="TreeGrafter"/>
</dbReference>
<dbReference type="EMBL" id="CAKOGP040001770">
    <property type="protein sequence ID" value="CAJ1950588.1"/>
    <property type="molecule type" value="Genomic_DNA"/>
</dbReference>
<evidence type="ECO:0000256" key="6">
    <source>
        <dbReference type="SAM" id="Phobius"/>
    </source>
</evidence>
<gene>
    <name evidence="8" type="ORF">CYCCA115_LOCUS12657</name>
</gene>
<feature type="transmembrane region" description="Helical" evidence="6">
    <location>
        <begin position="359"/>
        <end position="380"/>
    </location>
</feature>
<feature type="transmembrane region" description="Helical" evidence="6">
    <location>
        <begin position="410"/>
        <end position="434"/>
    </location>
</feature>
<feature type="transmembrane region" description="Helical" evidence="6">
    <location>
        <begin position="446"/>
        <end position="467"/>
    </location>
</feature>
<feature type="transmembrane region" description="Helical" evidence="6">
    <location>
        <begin position="88"/>
        <end position="117"/>
    </location>
</feature>
<feature type="transmembrane region" description="Helical" evidence="6">
    <location>
        <begin position="217"/>
        <end position="235"/>
    </location>
</feature>
<evidence type="ECO:0000313" key="9">
    <source>
        <dbReference type="Proteomes" id="UP001295423"/>
    </source>
</evidence>
<evidence type="ECO:0000256" key="5">
    <source>
        <dbReference type="SAM" id="MobiDB-lite"/>
    </source>
</evidence>
<dbReference type="Pfam" id="PF01925">
    <property type="entry name" value="TauE"/>
    <property type="match status" value="1"/>
</dbReference>
<dbReference type="PANTHER" id="PTHR14255">
    <property type="entry name" value="CEREBLON"/>
    <property type="match status" value="1"/>
</dbReference>
<dbReference type="PANTHER" id="PTHR14255:SF3">
    <property type="entry name" value="SULFITE EXPORTER TAUE_SAFE FAMILY PROTEIN 5-RELATED"/>
    <property type="match status" value="1"/>
</dbReference>
<feature type="region of interest" description="Disordered" evidence="5">
    <location>
        <begin position="250"/>
        <end position="300"/>
    </location>
</feature>
<keyword evidence="7" id="KW-0732">Signal</keyword>
<feature type="chain" id="PRO_5042120555" description="Sulfite exporter TauE/SafE" evidence="7">
    <location>
        <begin position="22"/>
        <end position="565"/>
    </location>
</feature>
<dbReference type="GO" id="GO:0016020">
    <property type="term" value="C:membrane"/>
    <property type="evidence" value="ECO:0007669"/>
    <property type="project" value="UniProtKB-SubCell"/>
</dbReference>
<evidence type="ECO:0000256" key="4">
    <source>
        <dbReference type="ARBA" id="ARBA00023136"/>
    </source>
</evidence>
<dbReference type="GO" id="GO:0031464">
    <property type="term" value="C:Cul4A-RING E3 ubiquitin ligase complex"/>
    <property type="evidence" value="ECO:0007669"/>
    <property type="project" value="TreeGrafter"/>
</dbReference>
<keyword evidence="3 6" id="KW-1133">Transmembrane helix</keyword>
<feature type="transmembrane region" description="Helical" evidence="6">
    <location>
        <begin position="192"/>
        <end position="211"/>
    </location>
</feature>
<feature type="signal peptide" evidence="7">
    <location>
        <begin position="1"/>
        <end position="21"/>
    </location>
</feature>
<evidence type="ECO:0000256" key="3">
    <source>
        <dbReference type="ARBA" id="ARBA00022989"/>
    </source>
</evidence>
<evidence type="ECO:0000256" key="1">
    <source>
        <dbReference type="ARBA" id="ARBA00004141"/>
    </source>
</evidence>
<proteinExistence type="predicted"/>
<keyword evidence="2 6" id="KW-0812">Transmembrane</keyword>
<evidence type="ECO:0000313" key="8">
    <source>
        <dbReference type="EMBL" id="CAJ1950588.1"/>
    </source>
</evidence>
<organism evidence="8 9">
    <name type="scientific">Cylindrotheca closterium</name>
    <dbReference type="NCBI Taxonomy" id="2856"/>
    <lineage>
        <taxon>Eukaryota</taxon>
        <taxon>Sar</taxon>
        <taxon>Stramenopiles</taxon>
        <taxon>Ochrophyta</taxon>
        <taxon>Bacillariophyta</taxon>
        <taxon>Bacillariophyceae</taxon>
        <taxon>Bacillariophycidae</taxon>
        <taxon>Bacillariales</taxon>
        <taxon>Bacillariaceae</taxon>
        <taxon>Cylindrotheca</taxon>
    </lineage>
</organism>